<dbReference type="EMBL" id="ML978125">
    <property type="protein sequence ID" value="KAF2099867.1"/>
    <property type="molecule type" value="Genomic_DNA"/>
</dbReference>
<evidence type="ECO:0000313" key="2">
    <source>
        <dbReference type="EMBL" id="KAF2099867.1"/>
    </source>
</evidence>
<evidence type="ECO:0000256" key="1">
    <source>
        <dbReference type="SAM" id="MobiDB-lite"/>
    </source>
</evidence>
<gene>
    <name evidence="2" type="ORF">NA57DRAFT_75372</name>
</gene>
<accession>A0A9P4M9Z2</accession>
<protein>
    <submittedName>
        <fullName evidence="2">Uncharacterized protein</fullName>
    </submittedName>
</protein>
<dbReference type="AlphaFoldDB" id="A0A9P4M9Z2"/>
<keyword evidence="3" id="KW-1185">Reference proteome</keyword>
<feature type="compositionally biased region" description="Basic and acidic residues" evidence="1">
    <location>
        <begin position="289"/>
        <end position="302"/>
    </location>
</feature>
<comment type="caution">
    <text evidence="2">The sequence shown here is derived from an EMBL/GenBank/DDBJ whole genome shotgun (WGS) entry which is preliminary data.</text>
</comment>
<sequence>MAVGQSKSSVEAKKKLAEDALREQLSAGQKLGGKPGVERILREKAELLELRRDFFTSVLTSDDYLDLILRVTDSVVPGQPSETLDPSIQLTPPGSDKEFCGGQAESSGSGIENSPYPTYNEKAERFIAKFMKPGTSDWKPFTACECQQRESFIREKFVIRNKLICDPDRTIELPWIRCSTDHDSDRTNTTRFKIVPEDKIKHDVAIGTAKSDDEDDDVETLIVAQTQDMTLAPSRDRSIPIFRDLGDPAEFAGRSAAHFFTSLKEIQHQTTAKRRQDSMEFSDPSPVPRDSKRARTRIDEPG</sequence>
<feature type="region of interest" description="Disordered" evidence="1">
    <location>
        <begin position="95"/>
        <end position="116"/>
    </location>
</feature>
<reference evidence="2" key="1">
    <citation type="journal article" date="2020" name="Stud. Mycol.">
        <title>101 Dothideomycetes genomes: a test case for predicting lifestyles and emergence of pathogens.</title>
        <authorList>
            <person name="Haridas S."/>
            <person name="Albert R."/>
            <person name="Binder M."/>
            <person name="Bloem J."/>
            <person name="Labutti K."/>
            <person name="Salamov A."/>
            <person name="Andreopoulos B."/>
            <person name="Baker S."/>
            <person name="Barry K."/>
            <person name="Bills G."/>
            <person name="Bluhm B."/>
            <person name="Cannon C."/>
            <person name="Castanera R."/>
            <person name="Culley D."/>
            <person name="Daum C."/>
            <person name="Ezra D."/>
            <person name="Gonzalez J."/>
            <person name="Henrissat B."/>
            <person name="Kuo A."/>
            <person name="Liang C."/>
            <person name="Lipzen A."/>
            <person name="Lutzoni F."/>
            <person name="Magnuson J."/>
            <person name="Mondo S."/>
            <person name="Nolan M."/>
            <person name="Ohm R."/>
            <person name="Pangilinan J."/>
            <person name="Park H.-J."/>
            <person name="Ramirez L."/>
            <person name="Alfaro M."/>
            <person name="Sun H."/>
            <person name="Tritt A."/>
            <person name="Yoshinaga Y."/>
            <person name="Zwiers L.-H."/>
            <person name="Turgeon B."/>
            <person name="Goodwin S."/>
            <person name="Spatafora J."/>
            <person name="Crous P."/>
            <person name="Grigoriev I."/>
        </authorList>
    </citation>
    <scope>NUCLEOTIDE SEQUENCE</scope>
    <source>
        <strain evidence="2">CBS 133067</strain>
    </source>
</reference>
<proteinExistence type="predicted"/>
<evidence type="ECO:0000313" key="3">
    <source>
        <dbReference type="Proteomes" id="UP000799772"/>
    </source>
</evidence>
<name>A0A9P4M9Z2_9PEZI</name>
<feature type="region of interest" description="Disordered" evidence="1">
    <location>
        <begin position="267"/>
        <end position="302"/>
    </location>
</feature>
<feature type="compositionally biased region" description="Polar residues" evidence="1">
    <location>
        <begin position="104"/>
        <end position="116"/>
    </location>
</feature>
<organism evidence="2 3">
    <name type="scientific">Rhizodiscina lignyota</name>
    <dbReference type="NCBI Taxonomy" id="1504668"/>
    <lineage>
        <taxon>Eukaryota</taxon>
        <taxon>Fungi</taxon>
        <taxon>Dikarya</taxon>
        <taxon>Ascomycota</taxon>
        <taxon>Pezizomycotina</taxon>
        <taxon>Dothideomycetes</taxon>
        <taxon>Pleosporomycetidae</taxon>
        <taxon>Aulographales</taxon>
        <taxon>Rhizodiscinaceae</taxon>
        <taxon>Rhizodiscina</taxon>
    </lineage>
</organism>
<dbReference type="Proteomes" id="UP000799772">
    <property type="component" value="Unassembled WGS sequence"/>
</dbReference>